<proteinExistence type="predicted"/>
<evidence type="ECO:0008006" key="4">
    <source>
        <dbReference type="Google" id="ProtNLM"/>
    </source>
</evidence>
<dbReference type="EMBL" id="BRZI01000104">
    <property type="protein sequence ID" value="GLD33735.1"/>
    <property type="molecule type" value="Genomic_DNA"/>
</dbReference>
<reference evidence="2" key="1">
    <citation type="submission" date="2022-08" db="EMBL/GenBank/DDBJ databases">
        <title>Mycobacterium kiyosense sp. nov., scotochromogenic slow-glowing species isolated from respiratory specimens.</title>
        <authorList>
            <person name="Fukano H."/>
            <person name="Kazumi Y."/>
            <person name="Sakagami N."/>
            <person name="Ato M."/>
            <person name="Mitarai S."/>
            <person name="Hoshino Y."/>
        </authorList>
    </citation>
    <scope>NUCLEOTIDE SEQUENCE</scope>
    <source>
        <strain evidence="2">1413</strain>
        <strain evidence="1">SRL2020-028</strain>
    </source>
</reference>
<name>A0A9P3UX39_9MYCO</name>
<evidence type="ECO:0000313" key="3">
    <source>
        <dbReference type="Proteomes" id="UP001064782"/>
    </source>
</evidence>
<evidence type="ECO:0000313" key="1">
    <source>
        <dbReference type="EMBL" id="GLB86717.1"/>
    </source>
</evidence>
<dbReference type="SUPFAM" id="SSF103647">
    <property type="entry name" value="TSP type-3 repeat"/>
    <property type="match status" value="2"/>
</dbReference>
<dbReference type="AlphaFoldDB" id="A0A9P3UX39"/>
<gene>
    <name evidence="2" type="ORF">Mkiyose1413_56180</name>
    <name evidence="1" type="ORF">SRL2020028_59730</name>
</gene>
<keyword evidence="3" id="KW-1185">Reference proteome</keyword>
<accession>A0A9P3UX39</accession>
<dbReference type="Proteomes" id="UP001165663">
    <property type="component" value="Unassembled WGS sequence"/>
</dbReference>
<dbReference type="RefSeq" id="WP_236979248.1">
    <property type="nucleotide sequence ID" value="NZ_BRXE01000172.1"/>
</dbReference>
<comment type="caution">
    <text evidence="2">The sequence shown here is derived from an EMBL/GenBank/DDBJ whole genome shotgun (WGS) entry which is preliminary data.</text>
</comment>
<sequence>MEYCVSGADGTASIWNRPSDLDLDGDGTFDAVGLDLDGDGLRDDALLDLDHDGTADHAVLDVDNDGIPESYFVDDGSGTWTVAVDRQVRWFGLDGVEHSGGPLVDFDGQGEPNDRLVDSDGDGLADQVVCTGPAGVTGYVDTDGDGRWDIRLSDSDGDGSADGAAAV</sequence>
<dbReference type="EMBL" id="BRXE01000172">
    <property type="protein sequence ID" value="GLB86717.1"/>
    <property type="molecule type" value="Genomic_DNA"/>
</dbReference>
<protein>
    <recommendedName>
        <fullName evidence="4">Pullulanase</fullName>
    </recommendedName>
</protein>
<evidence type="ECO:0000313" key="2">
    <source>
        <dbReference type="EMBL" id="GLD33735.1"/>
    </source>
</evidence>
<dbReference type="GeneID" id="83632989"/>
<dbReference type="InterPro" id="IPR028974">
    <property type="entry name" value="TSP_type-3_rpt"/>
</dbReference>
<dbReference type="Proteomes" id="UP001064782">
    <property type="component" value="Unassembled WGS sequence"/>
</dbReference>
<dbReference type="GO" id="GO:0005509">
    <property type="term" value="F:calcium ion binding"/>
    <property type="evidence" value="ECO:0007669"/>
    <property type="project" value="InterPro"/>
</dbReference>
<organism evidence="2 3">
    <name type="scientific">Mycobacterium kiyosense</name>
    <dbReference type="NCBI Taxonomy" id="2871094"/>
    <lineage>
        <taxon>Bacteria</taxon>
        <taxon>Bacillati</taxon>
        <taxon>Actinomycetota</taxon>
        <taxon>Actinomycetes</taxon>
        <taxon>Mycobacteriales</taxon>
        <taxon>Mycobacteriaceae</taxon>
        <taxon>Mycobacterium</taxon>
    </lineage>
</organism>